<keyword evidence="2" id="KW-0489">Methyltransferase</keyword>
<dbReference type="InterPro" id="IPR026913">
    <property type="entry name" value="METTL24"/>
</dbReference>
<protein>
    <submittedName>
        <fullName evidence="2">FkbM family methyltransferase</fullName>
    </submittedName>
</protein>
<dbReference type="Gene3D" id="3.40.50.150">
    <property type="entry name" value="Vaccinia Virus protein VP39"/>
    <property type="match status" value="1"/>
</dbReference>
<gene>
    <name evidence="2" type="ORF">EFS38_20900</name>
</gene>
<sequence length="98" mass="11360">VTKRFSDTDSDAIRDHLDDMIGDRLQKQTYQVRMRSLASIMQEHHIETIGLLKVDAEKCEWDILSSITDEIWPNIRQVVVEVHDKEGTTANKIAQLLR</sequence>
<feature type="non-terminal residue" evidence="2">
    <location>
        <position position="1"/>
    </location>
</feature>
<dbReference type="InterPro" id="IPR029063">
    <property type="entry name" value="SAM-dependent_MTases_sf"/>
</dbReference>
<evidence type="ECO:0000313" key="3">
    <source>
        <dbReference type="Proteomes" id="UP000271870"/>
    </source>
</evidence>
<feature type="domain" description="Methyltransferase FkbM" evidence="1">
    <location>
        <begin position="26"/>
        <end position="97"/>
    </location>
</feature>
<proteinExistence type="predicted"/>
<dbReference type="EMBL" id="RJLS01000148">
    <property type="protein sequence ID" value="RNM14882.1"/>
    <property type="molecule type" value="Genomic_DNA"/>
</dbReference>
<dbReference type="NCBIfam" id="TIGR01444">
    <property type="entry name" value="fkbM_fam"/>
    <property type="match status" value="1"/>
</dbReference>
<name>A0ABX9WMZ6_9GAMM</name>
<feature type="non-terminal residue" evidence="2">
    <location>
        <position position="98"/>
    </location>
</feature>
<dbReference type="PANTHER" id="PTHR32026:SF10">
    <property type="entry name" value="METHYLTRANSFERASE-LIKE PROTEIN 24-RELATED"/>
    <property type="match status" value="1"/>
</dbReference>
<dbReference type="PANTHER" id="PTHR32026">
    <property type="entry name" value="METHYLTRANSFERASE-LIKE PROTEIN 24"/>
    <property type="match status" value="1"/>
</dbReference>
<evidence type="ECO:0000313" key="2">
    <source>
        <dbReference type="EMBL" id="RNM14882.1"/>
    </source>
</evidence>
<dbReference type="GO" id="GO:0008168">
    <property type="term" value="F:methyltransferase activity"/>
    <property type="evidence" value="ECO:0007669"/>
    <property type="project" value="UniProtKB-KW"/>
</dbReference>
<dbReference type="Proteomes" id="UP000271870">
    <property type="component" value="Unassembled WGS sequence"/>
</dbReference>
<reference evidence="2 3" key="1">
    <citation type="submission" date="2018-11" db="EMBL/GenBank/DDBJ databases">
        <title>Characterization of surface water Dickeya isolates.</title>
        <authorList>
            <person name="Van Gijsegem F."/>
            <person name="Pedron J."/>
        </authorList>
    </citation>
    <scope>NUCLEOTIDE SEQUENCE [LARGE SCALE GENOMIC DNA]</scope>
    <source>
        <strain evidence="2 3">FVG10-MFV-A16</strain>
    </source>
</reference>
<keyword evidence="2" id="KW-0808">Transferase</keyword>
<keyword evidence="3" id="KW-1185">Reference proteome</keyword>
<accession>A0ABX9WMZ6</accession>
<dbReference type="Pfam" id="PF05050">
    <property type="entry name" value="Methyltransf_21"/>
    <property type="match status" value="1"/>
</dbReference>
<dbReference type="RefSeq" id="WP_123251789.1">
    <property type="nucleotide sequence ID" value="NZ_RJLS01000148.1"/>
</dbReference>
<dbReference type="InterPro" id="IPR006342">
    <property type="entry name" value="FkbM_mtfrase"/>
</dbReference>
<evidence type="ECO:0000259" key="1">
    <source>
        <dbReference type="Pfam" id="PF05050"/>
    </source>
</evidence>
<dbReference type="GO" id="GO:0032259">
    <property type="term" value="P:methylation"/>
    <property type="evidence" value="ECO:0007669"/>
    <property type="project" value="UniProtKB-KW"/>
</dbReference>
<comment type="caution">
    <text evidence="2">The sequence shown here is derived from an EMBL/GenBank/DDBJ whole genome shotgun (WGS) entry which is preliminary data.</text>
</comment>
<organism evidence="2 3">
    <name type="scientific">Dickeya undicola</name>
    <dbReference type="NCBI Taxonomy" id="1577887"/>
    <lineage>
        <taxon>Bacteria</taxon>
        <taxon>Pseudomonadati</taxon>
        <taxon>Pseudomonadota</taxon>
        <taxon>Gammaproteobacteria</taxon>
        <taxon>Enterobacterales</taxon>
        <taxon>Pectobacteriaceae</taxon>
        <taxon>Dickeya</taxon>
    </lineage>
</organism>